<feature type="transmembrane region" description="Helical" evidence="6">
    <location>
        <begin position="202"/>
        <end position="219"/>
    </location>
</feature>
<feature type="transmembrane region" description="Helical" evidence="6">
    <location>
        <begin position="86"/>
        <end position="107"/>
    </location>
</feature>
<reference evidence="8 9" key="1">
    <citation type="submission" date="2018-10" db="EMBL/GenBank/DDBJ databases">
        <title>Comamonadaceae CDC group NO-1 genome sequencing and assembly.</title>
        <authorList>
            <person name="Bernier A.-M."/>
            <person name="Bernard K."/>
        </authorList>
    </citation>
    <scope>NUCLEOTIDE SEQUENCE [LARGE SCALE GENOMIC DNA]</scope>
    <source>
        <strain evidence="8 9">NML970147</strain>
    </source>
</reference>
<protein>
    <recommendedName>
        <fullName evidence="7">Yip1 domain-containing protein</fullName>
    </recommendedName>
</protein>
<keyword evidence="3 6" id="KW-1133">Transmembrane helix</keyword>
<evidence type="ECO:0000313" key="8">
    <source>
        <dbReference type="EMBL" id="RMX00159.1"/>
    </source>
</evidence>
<sequence>MALEIEGLRPLVSQDCPQEWRCTRISRTDSPPPAAPSAGTMRPPMQPPSHSPFDLQRIARLALYVIVRPAEYFRTMPRGGPLVEPMVFTAVLSLAGAIVFALISWPLTGQLPALGSLLIVPGLVCGGALFVALILMLLWKLLGSQQSYATAFRCVAATMAVVPLTALLTPLPDLSLIVNASWSIYLLYVASLEVHGIGRPKALLLLALLTGVMGASLWSNHTFQTLVREQRQQLGVSEQAYEQMSEQERLEVDRRVLERLRQRP</sequence>
<dbReference type="Pfam" id="PF04893">
    <property type="entry name" value="Yip1"/>
    <property type="match status" value="1"/>
</dbReference>
<feature type="domain" description="Yip1" evidence="7">
    <location>
        <begin position="64"/>
        <end position="217"/>
    </location>
</feature>
<comment type="subcellular location">
    <subcellularLocation>
        <location evidence="1">Membrane</location>
        <topology evidence="1">Multi-pass membrane protein</topology>
    </subcellularLocation>
</comment>
<evidence type="ECO:0000256" key="5">
    <source>
        <dbReference type="SAM" id="MobiDB-lite"/>
    </source>
</evidence>
<dbReference type="EMBL" id="RDQM01000003">
    <property type="protein sequence ID" value="RMX00159.1"/>
    <property type="molecule type" value="Genomic_DNA"/>
</dbReference>
<organism evidence="8 9">
    <name type="scientific">Allofranklinella schreckenbergeri</name>
    <dbReference type="NCBI Taxonomy" id="1076744"/>
    <lineage>
        <taxon>Bacteria</taxon>
        <taxon>Pseudomonadati</taxon>
        <taxon>Pseudomonadota</taxon>
        <taxon>Betaproteobacteria</taxon>
        <taxon>Burkholderiales</taxon>
        <taxon>Comamonadaceae</taxon>
        <taxon>Allofranklinella</taxon>
    </lineage>
</organism>
<comment type="caution">
    <text evidence="8">The sequence shown here is derived from an EMBL/GenBank/DDBJ whole genome shotgun (WGS) entry which is preliminary data.</text>
</comment>
<feature type="transmembrane region" description="Helical" evidence="6">
    <location>
        <begin position="113"/>
        <end position="138"/>
    </location>
</feature>
<feature type="transmembrane region" description="Helical" evidence="6">
    <location>
        <begin position="174"/>
        <end position="190"/>
    </location>
</feature>
<evidence type="ECO:0000313" key="9">
    <source>
        <dbReference type="Proteomes" id="UP000267521"/>
    </source>
</evidence>
<evidence type="ECO:0000256" key="1">
    <source>
        <dbReference type="ARBA" id="ARBA00004141"/>
    </source>
</evidence>
<keyword evidence="2 6" id="KW-0812">Transmembrane</keyword>
<dbReference type="Proteomes" id="UP000267521">
    <property type="component" value="Unassembled WGS sequence"/>
</dbReference>
<feature type="transmembrane region" description="Helical" evidence="6">
    <location>
        <begin position="150"/>
        <end position="168"/>
    </location>
</feature>
<accession>A0A3M6QCK7</accession>
<feature type="region of interest" description="Disordered" evidence="5">
    <location>
        <begin position="24"/>
        <end position="51"/>
    </location>
</feature>
<proteinExistence type="predicted"/>
<dbReference type="InterPro" id="IPR006977">
    <property type="entry name" value="Yip1_dom"/>
</dbReference>
<evidence type="ECO:0000259" key="7">
    <source>
        <dbReference type="Pfam" id="PF04893"/>
    </source>
</evidence>
<evidence type="ECO:0000256" key="4">
    <source>
        <dbReference type="ARBA" id="ARBA00023136"/>
    </source>
</evidence>
<evidence type="ECO:0000256" key="6">
    <source>
        <dbReference type="SAM" id="Phobius"/>
    </source>
</evidence>
<keyword evidence="4 6" id="KW-0472">Membrane</keyword>
<gene>
    <name evidence="8" type="ORF">EBQ26_03625</name>
</gene>
<dbReference type="GO" id="GO:0016020">
    <property type="term" value="C:membrane"/>
    <property type="evidence" value="ECO:0007669"/>
    <property type="project" value="UniProtKB-SubCell"/>
</dbReference>
<evidence type="ECO:0000256" key="3">
    <source>
        <dbReference type="ARBA" id="ARBA00022989"/>
    </source>
</evidence>
<name>A0A3M6QCK7_9BURK</name>
<dbReference type="AlphaFoldDB" id="A0A3M6QCK7"/>
<evidence type="ECO:0000256" key="2">
    <source>
        <dbReference type="ARBA" id="ARBA00022692"/>
    </source>
</evidence>